<protein>
    <submittedName>
        <fullName evidence="1">Uncharacterized protein</fullName>
    </submittedName>
</protein>
<dbReference type="EMBL" id="JADIKI010000022">
    <property type="protein sequence ID" value="MFK2854044.1"/>
    <property type="molecule type" value="Genomic_DNA"/>
</dbReference>
<name>A0ABW8IFT2_9GAMM</name>
<dbReference type="Proteomes" id="UP001620409">
    <property type="component" value="Unassembled WGS sequence"/>
</dbReference>
<accession>A0ABW8IFT2</accession>
<dbReference type="RefSeq" id="WP_380007809.1">
    <property type="nucleotide sequence ID" value="NZ_JADIKI010000022.1"/>
</dbReference>
<evidence type="ECO:0000313" key="2">
    <source>
        <dbReference type="Proteomes" id="UP001620409"/>
    </source>
</evidence>
<reference evidence="1 2" key="1">
    <citation type="submission" date="2020-10" db="EMBL/GenBank/DDBJ databases">
        <title>Phylogeny of dyella-like bacteria.</title>
        <authorList>
            <person name="Fu J."/>
        </authorList>
    </citation>
    <scope>NUCLEOTIDE SEQUENCE [LARGE SCALE GENOMIC DNA]</scope>
    <source>
        <strain evidence="1 2">DHG40</strain>
    </source>
</reference>
<comment type="caution">
    <text evidence="1">The sequence shown here is derived from an EMBL/GenBank/DDBJ whole genome shotgun (WGS) entry which is preliminary data.</text>
</comment>
<organism evidence="1 2">
    <name type="scientific">Dyella humi</name>
    <dbReference type="NCBI Taxonomy" id="1770547"/>
    <lineage>
        <taxon>Bacteria</taxon>
        <taxon>Pseudomonadati</taxon>
        <taxon>Pseudomonadota</taxon>
        <taxon>Gammaproteobacteria</taxon>
        <taxon>Lysobacterales</taxon>
        <taxon>Rhodanobacteraceae</taxon>
        <taxon>Dyella</taxon>
    </lineage>
</organism>
<evidence type="ECO:0000313" key="1">
    <source>
        <dbReference type="EMBL" id="MFK2854044.1"/>
    </source>
</evidence>
<gene>
    <name evidence="1" type="ORF">ISP18_05545</name>
</gene>
<sequence>MKEMSLGIRVLRMGYHWNSVVNDCVDAGYDFLGSVVMRGVLPDDMGIGLEQQQTRSWLLGATSTTTSSNCVHRCQRWLFRRAGCTCCTTSRLAASQAVTL</sequence>
<keyword evidence="2" id="KW-1185">Reference proteome</keyword>
<proteinExistence type="predicted"/>